<dbReference type="SUPFAM" id="SSF52242">
    <property type="entry name" value="Cobalamin (vitamin B12)-binding domain"/>
    <property type="match status" value="1"/>
</dbReference>
<keyword evidence="2" id="KW-1185">Reference proteome</keyword>
<sequence>MICGGVIPQQDYEFLKKAGVKAIFGPGTNIPAAAREILDIIRTTRS</sequence>
<dbReference type="Gene3D" id="3.40.50.280">
    <property type="entry name" value="Cobalamin-binding domain"/>
    <property type="match status" value="1"/>
</dbReference>
<reference evidence="2" key="1">
    <citation type="submission" date="2013-04" db="EMBL/GenBank/DDBJ databases">
        <title>Thioclava sp. 13D2W-2 Genome Sequencing.</title>
        <authorList>
            <person name="Lai Q."/>
            <person name="Li G."/>
            <person name="Shao Z."/>
        </authorList>
    </citation>
    <scope>NUCLEOTIDE SEQUENCE [LARGE SCALE GENOMIC DNA]</scope>
    <source>
        <strain evidence="2">13D2W-2</strain>
    </source>
</reference>
<dbReference type="EC" id="5.4.99.2" evidence="1"/>
<dbReference type="GO" id="GO:0004494">
    <property type="term" value="F:methylmalonyl-CoA mutase activity"/>
    <property type="evidence" value="ECO:0007669"/>
    <property type="project" value="UniProtKB-EC"/>
</dbReference>
<dbReference type="GO" id="GO:0031419">
    <property type="term" value="F:cobalamin binding"/>
    <property type="evidence" value="ECO:0007669"/>
    <property type="project" value="InterPro"/>
</dbReference>
<accession>A0A085U1M9</accession>
<reference evidence="1 2" key="2">
    <citation type="journal article" date="2015" name="Antonie Van Leeuwenhoek">
        <title>Thioclava indica sp. nov., isolated from surface seawater of the Indian Ocean.</title>
        <authorList>
            <person name="Liu Y."/>
            <person name="Lai Q."/>
            <person name="Du J."/>
            <person name="Xu H."/>
            <person name="Jiang L."/>
            <person name="Shao Z."/>
        </authorList>
    </citation>
    <scope>NUCLEOTIDE SEQUENCE [LARGE SCALE GENOMIC DNA]</scope>
    <source>
        <strain evidence="1 2">13D2W-2</strain>
    </source>
</reference>
<comment type="caution">
    <text evidence="1">The sequence shown here is derived from an EMBL/GenBank/DDBJ whole genome shotgun (WGS) entry which is preliminary data.</text>
</comment>
<name>A0A085U1M9_9RHOB</name>
<dbReference type="InterPro" id="IPR036724">
    <property type="entry name" value="Cobalamin-bd_sf"/>
</dbReference>
<dbReference type="AlphaFoldDB" id="A0A085U1M9"/>
<keyword evidence="1" id="KW-0413">Isomerase</keyword>
<dbReference type="PATRIC" id="fig|1317124.6.peg.382"/>
<dbReference type="GO" id="GO:0046872">
    <property type="term" value="F:metal ion binding"/>
    <property type="evidence" value="ECO:0007669"/>
    <property type="project" value="InterPro"/>
</dbReference>
<dbReference type="STRING" id="1317124.DW2_01920"/>
<dbReference type="EMBL" id="AQRC01000001">
    <property type="protein sequence ID" value="KFE36876.1"/>
    <property type="molecule type" value="Genomic_DNA"/>
</dbReference>
<dbReference type="Proteomes" id="UP000028607">
    <property type="component" value="Unassembled WGS sequence"/>
</dbReference>
<organism evidence="1 2">
    <name type="scientific">Thioclava atlantica</name>
    <dbReference type="NCBI Taxonomy" id="1317124"/>
    <lineage>
        <taxon>Bacteria</taxon>
        <taxon>Pseudomonadati</taxon>
        <taxon>Pseudomonadota</taxon>
        <taxon>Alphaproteobacteria</taxon>
        <taxon>Rhodobacterales</taxon>
        <taxon>Paracoccaceae</taxon>
        <taxon>Thioclava</taxon>
    </lineage>
</organism>
<evidence type="ECO:0000313" key="1">
    <source>
        <dbReference type="EMBL" id="KFE36876.1"/>
    </source>
</evidence>
<dbReference type="PANTHER" id="PTHR48101">
    <property type="entry name" value="METHYLMALONYL-COA MUTASE, MITOCHONDRIAL-RELATED"/>
    <property type="match status" value="1"/>
</dbReference>
<protein>
    <submittedName>
        <fullName evidence="1">Methylmalonyl-CoA mutase</fullName>
        <ecNumber evidence="1">5.4.99.2</ecNumber>
    </submittedName>
</protein>
<evidence type="ECO:0000313" key="2">
    <source>
        <dbReference type="Proteomes" id="UP000028607"/>
    </source>
</evidence>
<dbReference type="eggNOG" id="COG2185">
    <property type="taxonomic scope" value="Bacteria"/>
</dbReference>
<proteinExistence type="predicted"/>
<gene>
    <name evidence="1" type="ORF">DW2_01920</name>
</gene>